<keyword evidence="5" id="KW-1185">Reference proteome</keyword>
<proteinExistence type="inferred from homology"/>
<feature type="region of interest" description="Disordered" evidence="3">
    <location>
        <begin position="1"/>
        <end position="31"/>
    </location>
</feature>
<dbReference type="EMBL" id="PZQS01000005">
    <property type="protein sequence ID" value="PVD29724.1"/>
    <property type="molecule type" value="Genomic_DNA"/>
</dbReference>
<feature type="compositionally biased region" description="Acidic residues" evidence="3">
    <location>
        <begin position="13"/>
        <end position="31"/>
    </location>
</feature>
<dbReference type="Pfam" id="PF13862">
    <property type="entry name" value="BCCIP"/>
    <property type="match status" value="1"/>
</dbReference>
<reference evidence="4 5" key="1">
    <citation type="submission" date="2018-04" db="EMBL/GenBank/DDBJ databases">
        <title>The genome of golden apple snail Pomacea canaliculata provides insight into stress tolerance and invasive adaptation.</title>
        <authorList>
            <person name="Liu C."/>
            <person name="Liu B."/>
            <person name="Ren Y."/>
            <person name="Zhang Y."/>
            <person name="Wang H."/>
            <person name="Li S."/>
            <person name="Jiang F."/>
            <person name="Yin L."/>
            <person name="Zhang G."/>
            <person name="Qian W."/>
            <person name="Fan W."/>
        </authorList>
    </citation>
    <scope>NUCLEOTIDE SEQUENCE [LARGE SCALE GENOMIC DNA]</scope>
    <source>
        <strain evidence="4">SZHN2017</strain>
        <tissue evidence="4">Muscle</tissue>
    </source>
</reference>
<accession>A0A2T7P8H9</accession>
<comment type="caution">
    <text evidence="4">The sequence shown here is derived from an EMBL/GenBank/DDBJ whole genome shotgun (WGS) entry which is preliminary data.</text>
</comment>
<evidence type="ECO:0000256" key="2">
    <source>
        <dbReference type="PIRNR" id="PIRNR028983"/>
    </source>
</evidence>
<dbReference type="Proteomes" id="UP000245119">
    <property type="component" value="Linkage Group LG5"/>
</dbReference>
<organism evidence="4 5">
    <name type="scientific">Pomacea canaliculata</name>
    <name type="common">Golden apple snail</name>
    <dbReference type="NCBI Taxonomy" id="400727"/>
    <lineage>
        <taxon>Eukaryota</taxon>
        <taxon>Metazoa</taxon>
        <taxon>Spiralia</taxon>
        <taxon>Lophotrochozoa</taxon>
        <taxon>Mollusca</taxon>
        <taxon>Gastropoda</taxon>
        <taxon>Caenogastropoda</taxon>
        <taxon>Architaenioglossa</taxon>
        <taxon>Ampullarioidea</taxon>
        <taxon>Ampullariidae</taxon>
        <taxon>Pomacea</taxon>
    </lineage>
</organism>
<dbReference type="PIRSF" id="PIRSF028983">
    <property type="entry name" value="BCP1"/>
    <property type="match status" value="1"/>
</dbReference>
<evidence type="ECO:0000313" key="5">
    <source>
        <dbReference type="Proteomes" id="UP000245119"/>
    </source>
</evidence>
<dbReference type="PANTHER" id="PTHR13261:SF0">
    <property type="entry name" value="BRCA2 AND CDKN1A-INTERACTING PROTEIN"/>
    <property type="match status" value="1"/>
</dbReference>
<gene>
    <name evidence="4" type="ORF">C0Q70_08980</name>
</gene>
<evidence type="ECO:0000256" key="1">
    <source>
        <dbReference type="ARBA" id="ARBA00006781"/>
    </source>
</evidence>
<dbReference type="OrthoDB" id="27543at2759"/>
<dbReference type="GO" id="GO:0005634">
    <property type="term" value="C:nucleus"/>
    <property type="evidence" value="ECO:0007669"/>
    <property type="project" value="TreeGrafter"/>
</dbReference>
<protein>
    <recommendedName>
        <fullName evidence="2">Protein BCCIP homolog</fullName>
    </recommendedName>
</protein>
<dbReference type="AlphaFoldDB" id="A0A2T7P8H9"/>
<comment type="similarity">
    <text evidence="1 2">Belongs to the BCP1 family.</text>
</comment>
<name>A0A2T7P8H9_POMCA</name>
<evidence type="ECO:0000256" key="3">
    <source>
        <dbReference type="SAM" id="MobiDB-lite"/>
    </source>
</evidence>
<dbReference type="PANTHER" id="PTHR13261">
    <property type="entry name" value="BRCA2 AND CDKN1A INTERACTING PROTEIN"/>
    <property type="match status" value="1"/>
</dbReference>
<dbReference type="STRING" id="400727.A0A2T7P8H9"/>
<dbReference type="InterPro" id="IPR025602">
    <property type="entry name" value="BCP1_family"/>
</dbReference>
<evidence type="ECO:0000313" key="4">
    <source>
        <dbReference type="EMBL" id="PVD29724.1"/>
    </source>
</evidence>
<sequence length="265" mass="30047">MASSRKKRVVDETASDCDEVAEDMSDEDTDESENEFMNQLFLKANVNLSELADMIISQNYVGSVIKQIDAEEEDDSSMDDDSGDTVFGLVTIINLADKKDKDCIQKIISMLTSKSKSVSPQDGQKIEELFSNPNETVGLLINERFINIPYQITLPAMQSLRKDIEKANKKQMPFTFTKILLLCKTYRYKIEDKGQVPSLFFSNPEEEFLVEMSDLSVTWSVASERDGVSEKKWDEDDMEATRTVLVLGVDKLDSFIERLKSELAQ</sequence>